<feature type="compositionally biased region" description="Basic residues" evidence="1">
    <location>
        <begin position="81"/>
        <end position="92"/>
    </location>
</feature>
<accession>A0AAD6T407</accession>
<gene>
    <name evidence="2" type="ORF">C8F04DRAFT_1231770</name>
</gene>
<protein>
    <submittedName>
        <fullName evidence="2">Uncharacterized protein</fullName>
    </submittedName>
</protein>
<dbReference type="EMBL" id="JARJCM010000029">
    <property type="protein sequence ID" value="KAJ7038880.1"/>
    <property type="molecule type" value="Genomic_DNA"/>
</dbReference>
<reference evidence="2" key="1">
    <citation type="submission" date="2023-03" db="EMBL/GenBank/DDBJ databases">
        <title>Massive genome expansion in bonnet fungi (Mycena s.s.) driven by repeated elements and novel gene families across ecological guilds.</title>
        <authorList>
            <consortium name="Lawrence Berkeley National Laboratory"/>
            <person name="Harder C.B."/>
            <person name="Miyauchi S."/>
            <person name="Viragh M."/>
            <person name="Kuo A."/>
            <person name="Thoen E."/>
            <person name="Andreopoulos B."/>
            <person name="Lu D."/>
            <person name="Skrede I."/>
            <person name="Drula E."/>
            <person name="Henrissat B."/>
            <person name="Morin E."/>
            <person name="Kohler A."/>
            <person name="Barry K."/>
            <person name="LaButti K."/>
            <person name="Morin E."/>
            <person name="Salamov A."/>
            <person name="Lipzen A."/>
            <person name="Mereny Z."/>
            <person name="Hegedus B."/>
            <person name="Baldrian P."/>
            <person name="Stursova M."/>
            <person name="Weitz H."/>
            <person name="Taylor A."/>
            <person name="Grigoriev I.V."/>
            <person name="Nagy L.G."/>
            <person name="Martin F."/>
            <person name="Kauserud H."/>
        </authorList>
    </citation>
    <scope>NUCLEOTIDE SEQUENCE</scope>
    <source>
        <strain evidence="2">CBHHK200</strain>
    </source>
</reference>
<evidence type="ECO:0000313" key="3">
    <source>
        <dbReference type="Proteomes" id="UP001218188"/>
    </source>
</evidence>
<feature type="region of interest" description="Disordered" evidence="1">
    <location>
        <begin position="81"/>
        <end position="100"/>
    </location>
</feature>
<proteinExistence type="predicted"/>
<dbReference type="Proteomes" id="UP001218188">
    <property type="component" value="Unassembled WGS sequence"/>
</dbReference>
<name>A0AAD6T407_9AGAR</name>
<keyword evidence="3" id="KW-1185">Reference proteome</keyword>
<sequence length="269" mass="29760">MEVSKASVVFLGGPRSYCLSAIMAWVLVKDLGSRSRQAERKGAAVRAGCGEWTYRSEIPFNVAMQSKSVRETPVGDVRENRRRAMRHGRRKTKTEDGGTEAGITSPLMIRLWRMQCCRGRRIREMPLSGPGKPVAVGPNLTAYELCPLGTSGTTESVSHNLFNFNTVKLFEAHRYLASRSIRLAVRREGKAVEMKVEGQEGLNRYEAATKFEKAAVTCKLADGHRHASALAHTITKLIFPLYNVGNGPHKKTLEFPPQALDVLKAASLH</sequence>
<evidence type="ECO:0000313" key="2">
    <source>
        <dbReference type="EMBL" id="KAJ7038880.1"/>
    </source>
</evidence>
<organism evidence="2 3">
    <name type="scientific">Mycena alexandri</name>
    <dbReference type="NCBI Taxonomy" id="1745969"/>
    <lineage>
        <taxon>Eukaryota</taxon>
        <taxon>Fungi</taxon>
        <taxon>Dikarya</taxon>
        <taxon>Basidiomycota</taxon>
        <taxon>Agaricomycotina</taxon>
        <taxon>Agaricomycetes</taxon>
        <taxon>Agaricomycetidae</taxon>
        <taxon>Agaricales</taxon>
        <taxon>Marasmiineae</taxon>
        <taxon>Mycenaceae</taxon>
        <taxon>Mycena</taxon>
    </lineage>
</organism>
<dbReference type="AlphaFoldDB" id="A0AAD6T407"/>
<comment type="caution">
    <text evidence="2">The sequence shown here is derived from an EMBL/GenBank/DDBJ whole genome shotgun (WGS) entry which is preliminary data.</text>
</comment>
<evidence type="ECO:0000256" key="1">
    <source>
        <dbReference type="SAM" id="MobiDB-lite"/>
    </source>
</evidence>